<dbReference type="GO" id="GO:0008270">
    <property type="term" value="F:zinc ion binding"/>
    <property type="evidence" value="ECO:0007669"/>
    <property type="project" value="InterPro"/>
</dbReference>
<keyword evidence="6" id="KW-0804">Transcription</keyword>
<keyword evidence="3" id="KW-0067">ATP-binding</keyword>
<name>A0A382RLC7_9ZZZZ</name>
<evidence type="ECO:0000256" key="2">
    <source>
        <dbReference type="ARBA" id="ARBA00022741"/>
    </source>
</evidence>
<proteinExistence type="inferred from homology"/>
<dbReference type="GO" id="GO:0003677">
    <property type="term" value="F:DNA binding"/>
    <property type="evidence" value="ECO:0007669"/>
    <property type="project" value="UniProtKB-KW"/>
</dbReference>
<evidence type="ECO:0000256" key="4">
    <source>
        <dbReference type="ARBA" id="ARBA00023015"/>
    </source>
</evidence>
<dbReference type="InterPro" id="IPR003796">
    <property type="entry name" value="RNR_NrdR-like"/>
</dbReference>
<dbReference type="PROSITE" id="PS51161">
    <property type="entry name" value="ATP_CONE"/>
    <property type="match status" value="1"/>
</dbReference>
<dbReference type="GO" id="GO:0005524">
    <property type="term" value="F:ATP binding"/>
    <property type="evidence" value="ECO:0007669"/>
    <property type="project" value="UniProtKB-KW"/>
</dbReference>
<evidence type="ECO:0000256" key="3">
    <source>
        <dbReference type="ARBA" id="ARBA00022840"/>
    </source>
</evidence>
<keyword evidence="2" id="KW-0547">Nucleotide-binding</keyword>
<evidence type="ECO:0000313" key="8">
    <source>
        <dbReference type="EMBL" id="SVC98436.1"/>
    </source>
</evidence>
<evidence type="ECO:0000256" key="6">
    <source>
        <dbReference type="ARBA" id="ARBA00023163"/>
    </source>
</evidence>
<dbReference type="PANTHER" id="PTHR30455:SF2">
    <property type="entry name" value="TRANSCRIPTIONAL REPRESSOR NRDR"/>
    <property type="match status" value="1"/>
</dbReference>
<keyword evidence="5" id="KW-0238">DNA-binding</keyword>
<dbReference type="EMBL" id="UINC01122556">
    <property type="protein sequence ID" value="SVC98436.1"/>
    <property type="molecule type" value="Genomic_DNA"/>
</dbReference>
<reference evidence="8" key="1">
    <citation type="submission" date="2018-05" db="EMBL/GenBank/DDBJ databases">
        <authorList>
            <person name="Lanie J.A."/>
            <person name="Ng W.-L."/>
            <person name="Kazmierczak K.M."/>
            <person name="Andrzejewski T.M."/>
            <person name="Davidsen T.M."/>
            <person name="Wayne K.J."/>
            <person name="Tettelin H."/>
            <person name="Glass J.I."/>
            <person name="Rusch D."/>
            <person name="Podicherti R."/>
            <person name="Tsui H.-C.T."/>
            <person name="Winkler M.E."/>
        </authorList>
    </citation>
    <scope>NUCLEOTIDE SEQUENCE</scope>
</reference>
<dbReference type="GO" id="GO:0045892">
    <property type="term" value="P:negative regulation of DNA-templated transcription"/>
    <property type="evidence" value="ECO:0007669"/>
    <property type="project" value="InterPro"/>
</dbReference>
<dbReference type="InterPro" id="IPR005144">
    <property type="entry name" value="ATP-cone_dom"/>
</dbReference>
<organism evidence="8">
    <name type="scientific">marine metagenome</name>
    <dbReference type="NCBI Taxonomy" id="408172"/>
    <lineage>
        <taxon>unclassified sequences</taxon>
        <taxon>metagenomes</taxon>
        <taxon>ecological metagenomes</taxon>
    </lineage>
</organism>
<dbReference type="Pfam" id="PF22811">
    <property type="entry name" value="Zn_ribbon_NrdR"/>
    <property type="match status" value="1"/>
</dbReference>
<evidence type="ECO:0000256" key="1">
    <source>
        <dbReference type="ARBA" id="ARBA00022491"/>
    </source>
</evidence>
<evidence type="ECO:0000259" key="7">
    <source>
        <dbReference type="PROSITE" id="PS51161"/>
    </source>
</evidence>
<accession>A0A382RLC7</accession>
<evidence type="ECO:0000256" key="5">
    <source>
        <dbReference type="ARBA" id="ARBA00023125"/>
    </source>
</evidence>
<gene>
    <name evidence="8" type="ORF">METZ01_LOCUS351290</name>
</gene>
<dbReference type="Pfam" id="PF03477">
    <property type="entry name" value="ATP-cone"/>
    <property type="match status" value="1"/>
</dbReference>
<keyword evidence="4" id="KW-0805">Transcription regulation</keyword>
<dbReference type="PANTHER" id="PTHR30455">
    <property type="entry name" value="TRANSCRIPTIONAL REPRESSOR NRDR"/>
    <property type="match status" value="1"/>
</dbReference>
<dbReference type="HAMAP" id="MF_00440">
    <property type="entry name" value="NrdR"/>
    <property type="match status" value="1"/>
</dbReference>
<feature type="domain" description="ATP-cone" evidence="7">
    <location>
        <begin position="50"/>
        <end position="140"/>
    </location>
</feature>
<dbReference type="InterPro" id="IPR055173">
    <property type="entry name" value="NrdR-like_N"/>
</dbReference>
<dbReference type="NCBIfam" id="TIGR00244">
    <property type="entry name" value="transcriptional regulator NrdR"/>
    <property type="match status" value="1"/>
</dbReference>
<sequence>MLCPFCREKDTSVVDSRPTEDGAAIRRRRVCGCERKERFTTFERVQFRELTVVKNNGRKEPFDRDKIAKSINISLRKRPIDSESIEKFISKIVRNLEGLGENEIPTSTIGKFIMDGLANLDQVAYVRFASVYKNFKEAKDFEQFVGNLDENKS</sequence>
<protein>
    <recommendedName>
        <fullName evidence="7">ATP-cone domain-containing protein</fullName>
    </recommendedName>
</protein>
<dbReference type="AlphaFoldDB" id="A0A382RLC7"/>
<keyword evidence="1" id="KW-0678">Repressor</keyword>